<comment type="caution">
    <text evidence="1">The sequence shown here is derived from an EMBL/GenBank/DDBJ whole genome shotgun (WGS) entry which is preliminary data.</text>
</comment>
<dbReference type="Proteomes" id="UP000799755">
    <property type="component" value="Unassembled WGS sequence"/>
</dbReference>
<name>A0ACB6Q987_9PLEO</name>
<proteinExistence type="predicted"/>
<dbReference type="EMBL" id="MU003557">
    <property type="protein sequence ID" value="KAF2462927.1"/>
    <property type="molecule type" value="Genomic_DNA"/>
</dbReference>
<sequence length="404" mass="44491">MRAIRERQKRRHVYTKFPSIDQQLKAQRTHSFCWPGNNPYLTNLKRGRTTKRSKAQKHPKRARAPSPNELPATNNAAAEGRVSTSKAESPSAALEPSRPGSESQADGEGAKETESRSLKMQQGSPQPTEEYLQEASGTKPEAIADVRRTCAAEAPRDQEHSPAEVVLPVEAVEAVKTQAKAGLDEDMQLSRNRAISEDSEAIEAATPQTDTEAMSREPGTSENNPITIPEDDSDKGMDTEDMDTKDMDTKDEDKVDEPSDNMIINNKGQPITNNNVSDDDEESGKPPRNMVAEGQCYQLSSFRNEYQPTTDHGGFEEDMDAEGSEEDMDAEGPEEDVDAEGSEEDMDAAGGEQPITNNDGSDKNMGIKDGDEANNAINVESNSDPRRRRPRQRLPGMVNWTSRN</sequence>
<keyword evidence="2" id="KW-1185">Reference proteome</keyword>
<protein>
    <submittedName>
        <fullName evidence="1">Uncharacterized protein</fullName>
    </submittedName>
</protein>
<organism evidence="1 2">
    <name type="scientific">Lindgomyces ingoldianus</name>
    <dbReference type="NCBI Taxonomy" id="673940"/>
    <lineage>
        <taxon>Eukaryota</taxon>
        <taxon>Fungi</taxon>
        <taxon>Dikarya</taxon>
        <taxon>Ascomycota</taxon>
        <taxon>Pezizomycotina</taxon>
        <taxon>Dothideomycetes</taxon>
        <taxon>Pleosporomycetidae</taxon>
        <taxon>Pleosporales</taxon>
        <taxon>Lindgomycetaceae</taxon>
        <taxon>Lindgomyces</taxon>
    </lineage>
</organism>
<accession>A0ACB6Q987</accession>
<evidence type="ECO:0000313" key="2">
    <source>
        <dbReference type="Proteomes" id="UP000799755"/>
    </source>
</evidence>
<reference evidence="1" key="1">
    <citation type="journal article" date="2020" name="Stud. Mycol.">
        <title>101 Dothideomycetes genomes: a test case for predicting lifestyles and emergence of pathogens.</title>
        <authorList>
            <person name="Haridas S."/>
            <person name="Albert R."/>
            <person name="Binder M."/>
            <person name="Bloem J."/>
            <person name="Labutti K."/>
            <person name="Salamov A."/>
            <person name="Andreopoulos B."/>
            <person name="Baker S."/>
            <person name="Barry K."/>
            <person name="Bills G."/>
            <person name="Bluhm B."/>
            <person name="Cannon C."/>
            <person name="Castanera R."/>
            <person name="Culley D."/>
            <person name="Daum C."/>
            <person name="Ezra D."/>
            <person name="Gonzalez J."/>
            <person name="Henrissat B."/>
            <person name="Kuo A."/>
            <person name="Liang C."/>
            <person name="Lipzen A."/>
            <person name="Lutzoni F."/>
            <person name="Magnuson J."/>
            <person name="Mondo S."/>
            <person name="Nolan M."/>
            <person name="Ohm R."/>
            <person name="Pangilinan J."/>
            <person name="Park H.-J."/>
            <person name="Ramirez L."/>
            <person name="Alfaro M."/>
            <person name="Sun H."/>
            <person name="Tritt A."/>
            <person name="Yoshinaga Y."/>
            <person name="Zwiers L.-H."/>
            <person name="Turgeon B."/>
            <person name="Goodwin S."/>
            <person name="Spatafora J."/>
            <person name="Crous P."/>
            <person name="Grigoriev I."/>
        </authorList>
    </citation>
    <scope>NUCLEOTIDE SEQUENCE</scope>
    <source>
        <strain evidence="1">ATCC 200398</strain>
    </source>
</reference>
<evidence type="ECO:0000313" key="1">
    <source>
        <dbReference type="EMBL" id="KAF2462927.1"/>
    </source>
</evidence>
<gene>
    <name evidence="1" type="ORF">BDR25DRAFT_385302</name>
</gene>